<dbReference type="Gene3D" id="3.30.70.100">
    <property type="match status" value="1"/>
</dbReference>
<reference evidence="2 3" key="1">
    <citation type="journal article" date="2009" name="Int. J. Syst. Evol. Microbiol.">
        <title>Transfer of Teichococcus ludipueritiae and Muricoccus roseus to the genus Roseomonas, as Roseomonas ludipueritiae comb. nov. and Roseomonas rosea comb. nov., respectively, and emended description of the genus Roseomonas.</title>
        <authorList>
            <person name="Sanchez-Porro C."/>
            <person name="Gallego V."/>
            <person name="Busse H.J."/>
            <person name="Kampfer P."/>
            <person name="Ventosa A."/>
        </authorList>
    </citation>
    <scope>NUCLEOTIDE SEQUENCE [LARGE SCALE GENOMIC DNA]</scope>
    <source>
        <strain evidence="2 3">DSM 14915</strain>
    </source>
</reference>
<keyword evidence="3" id="KW-1185">Reference proteome</keyword>
<evidence type="ECO:0000259" key="1">
    <source>
        <dbReference type="PROSITE" id="PS50846"/>
    </source>
</evidence>
<accession>A0ABR7RA96</accession>
<protein>
    <submittedName>
        <fullName evidence="2">Heavy-metal-associated domain-containing protein</fullName>
    </submittedName>
</protein>
<evidence type="ECO:0000313" key="3">
    <source>
        <dbReference type="Proteomes" id="UP000603940"/>
    </source>
</evidence>
<dbReference type="SUPFAM" id="SSF55008">
    <property type="entry name" value="HMA, heavy metal-associated domain"/>
    <property type="match status" value="1"/>
</dbReference>
<dbReference type="Proteomes" id="UP000603940">
    <property type="component" value="Unassembled WGS sequence"/>
</dbReference>
<dbReference type="PROSITE" id="PS50846">
    <property type="entry name" value="HMA_2"/>
    <property type="match status" value="1"/>
</dbReference>
<name>A0ABR7RA96_9PROT</name>
<dbReference type="InterPro" id="IPR006121">
    <property type="entry name" value="HMA_dom"/>
</dbReference>
<evidence type="ECO:0000313" key="2">
    <source>
        <dbReference type="EMBL" id="MBC9178749.1"/>
    </source>
</evidence>
<feature type="domain" description="HMA" evidence="1">
    <location>
        <begin position="1"/>
        <end position="63"/>
    </location>
</feature>
<organism evidence="2 3">
    <name type="scientific">Pseudoroseomonas ludipueritiae</name>
    <dbReference type="NCBI Taxonomy" id="198093"/>
    <lineage>
        <taxon>Bacteria</taxon>
        <taxon>Pseudomonadati</taxon>
        <taxon>Pseudomonadota</taxon>
        <taxon>Alphaproteobacteria</taxon>
        <taxon>Acetobacterales</taxon>
        <taxon>Acetobacteraceae</taxon>
        <taxon>Pseudoroseomonas</taxon>
    </lineage>
</organism>
<sequence length="67" mass="7312">MRFKISNMTCGGCAEGVVDTVREVDPNAVVETNVEQREISVETKAADADTLDRALRDAGWKSERQAA</sequence>
<gene>
    <name evidence="2" type="ORF">IBL25_17525</name>
</gene>
<proteinExistence type="predicted"/>
<comment type="caution">
    <text evidence="2">The sequence shown here is derived from an EMBL/GenBank/DDBJ whole genome shotgun (WGS) entry which is preliminary data.</text>
</comment>
<dbReference type="InterPro" id="IPR036163">
    <property type="entry name" value="HMA_dom_sf"/>
</dbReference>
<dbReference type="EMBL" id="JACTUZ010000095">
    <property type="protein sequence ID" value="MBC9178749.1"/>
    <property type="molecule type" value="Genomic_DNA"/>
</dbReference>
<dbReference type="CDD" id="cd00371">
    <property type="entry name" value="HMA"/>
    <property type="match status" value="1"/>
</dbReference>
<dbReference type="Pfam" id="PF00403">
    <property type="entry name" value="HMA"/>
    <property type="match status" value="1"/>
</dbReference>